<evidence type="ECO:0000256" key="1">
    <source>
        <dbReference type="SAM" id="Phobius"/>
    </source>
</evidence>
<proteinExistence type="predicted"/>
<keyword evidence="1" id="KW-0472">Membrane</keyword>
<evidence type="ECO:0000313" key="5">
    <source>
        <dbReference type="Proteomes" id="UP000318478"/>
    </source>
</evidence>
<evidence type="ECO:0000256" key="2">
    <source>
        <dbReference type="SAM" id="SignalP"/>
    </source>
</evidence>
<accession>A0A5C5YTM2</accession>
<feature type="chain" id="PRO_5022735169" description="Protein-glutamine gamma-glutamyltransferase-like C-terminal domain-containing protein" evidence="2">
    <location>
        <begin position="33"/>
        <end position="268"/>
    </location>
</feature>
<feature type="transmembrane region" description="Helical" evidence="1">
    <location>
        <begin position="100"/>
        <end position="121"/>
    </location>
</feature>
<organism evidence="4 5">
    <name type="scientific">Posidoniimonas polymericola</name>
    <dbReference type="NCBI Taxonomy" id="2528002"/>
    <lineage>
        <taxon>Bacteria</taxon>
        <taxon>Pseudomonadati</taxon>
        <taxon>Planctomycetota</taxon>
        <taxon>Planctomycetia</taxon>
        <taxon>Pirellulales</taxon>
        <taxon>Lacipirellulaceae</taxon>
        <taxon>Posidoniimonas</taxon>
    </lineage>
</organism>
<protein>
    <recommendedName>
        <fullName evidence="3">Protein-glutamine gamma-glutamyltransferase-like C-terminal domain-containing protein</fullName>
    </recommendedName>
</protein>
<feature type="signal peptide" evidence="2">
    <location>
        <begin position="1"/>
        <end position="32"/>
    </location>
</feature>
<reference evidence="4 5" key="1">
    <citation type="submission" date="2019-02" db="EMBL/GenBank/DDBJ databases">
        <title>Deep-cultivation of Planctomycetes and their phenomic and genomic characterization uncovers novel biology.</title>
        <authorList>
            <person name="Wiegand S."/>
            <person name="Jogler M."/>
            <person name="Boedeker C."/>
            <person name="Pinto D."/>
            <person name="Vollmers J."/>
            <person name="Rivas-Marin E."/>
            <person name="Kohn T."/>
            <person name="Peeters S.H."/>
            <person name="Heuer A."/>
            <person name="Rast P."/>
            <person name="Oberbeckmann S."/>
            <person name="Bunk B."/>
            <person name="Jeske O."/>
            <person name="Meyerdierks A."/>
            <person name="Storesund J.E."/>
            <person name="Kallscheuer N."/>
            <person name="Luecker S."/>
            <person name="Lage O.M."/>
            <person name="Pohl T."/>
            <person name="Merkel B.J."/>
            <person name="Hornburger P."/>
            <person name="Mueller R.-W."/>
            <person name="Bruemmer F."/>
            <person name="Labrenz M."/>
            <person name="Spormann A.M."/>
            <person name="Op Den Camp H."/>
            <person name="Overmann J."/>
            <person name="Amann R."/>
            <person name="Jetten M.S.M."/>
            <person name="Mascher T."/>
            <person name="Medema M.H."/>
            <person name="Devos D.P."/>
            <person name="Kaster A.-K."/>
            <person name="Ovreas L."/>
            <person name="Rohde M."/>
            <person name="Galperin M.Y."/>
            <person name="Jogler C."/>
        </authorList>
    </citation>
    <scope>NUCLEOTIDE SEQUENCE [LARGE SCALE GENOMIC DNA]</scope>
    <source>
        <strain evidence="4 5">Pla123a</strain>
    </source>
</reference>
<dbReference type="RefSeq" id="WP_146584375.1">
    <property type="nucleotide sequence ID" value="NZ_SJPO01000002.1"/>
</dbReference>
<dbReference type="OrthoDB" id="290072at2"/>
<dbReference type="Pfam" id="PF13559">
    <property type="entry name" value="DUF4129"/>
    <property type="match status" value="1"/>
</dbReference>
<sequence length="268" mass="29959" precursor="true">MTGSPTLRLCGCARLRFCALLLVALSAGVAGADDLTEPDVAIEAGKEALSEQWDLPWYDDQSDDFAPVNLPKPKKRSKPWPIWDWFDGLFSGFGWNFGDVLIFLLWIVVAGLLLWLIVAMIRAYQETEQVAAATAAEEFDAKAHLQRVEALPVTLAEKVDNYLQAARDAYDSGDLSKAIVYLFSHELLELDRAARLRLVKGKTNRQYLSELRRGVGPSPRLADILARTVRLFEAAFFGAHPPTREAFEDCWQEATEFERLLAVEEATA</sequence>
<evidence type="ECO:0000313" key="4">
    <source>
        <dbReference type="EMBL" id="TWT78140.1"/>
    </source>
</evidence>
<dbReference type="AlphaFoldDB" id="A0A5C5YTM2"/>
<dbReference type="Proteomes" id="UP000318478">
    <property type="component" value="Unassembled WGS sequence"/>
</dbReference>
<keyword evidence="2" id="KW-0732">Signal</keyword>
<evidence type="ECO:0000259" key="3">
    <source>
        <dbReference type="Pfam" id="PF13559"/>
    </source>
</evidence>
<keyword evidence="1" id="KW-0812">Transmembrane</keyword>
<name>A0A5C5YTM2_9BACT</name>
<feature type="domain" description="Protein-glutamine gamma-glutamyltransferase-like C-terminal" evidence="3">
    <location>
        <begin position="188"/>
        <end position="252"/>
    </location>
</feature>
<keyword evidence="5" id="KW-1185">Reference proteome</keyword>
<gene>
    <name evidence="4" type="ORF">Pla123a_09300</name>
</gene>
<keyword evidence="1" id="KW-1133">Transmembrane helix</keyword>
<dbReference type="InterPro" id="IPR025403">
    <property type="entry name" value="TgpA-like_C"/>
</dbReference>
<dbReference type="EMBL" id="SJPO01000002">
    <property type="protein sequence ID" value="TWT78140.1"/>
    <property type="molecule type" value="Genomic_DNA"/>
</dbReference>
<comment type="caution">
    <text evidence="4">The sequence shown here is derived from an EMBL/GenBank/DDBJ whole genome shotgun (WGS) entry which is preliminary data.</text>
</comment>